<accession>A0A4Y8P6V6</accession>
<dbReference type="CDD" id="cd17074">
    <property type="entry name" value="Ubl_CysO_like"/>
    <property type="match status" value="1"/>
</dbReference>
<dbReference type="InterPro" id="IPR052045">
    <property type="entry name" value="Sulfur_Carrier/Prot_Modifier"/>
</dbReference>
<dbReference type="RefSeq" id="WP_134440940.1">
    <property type="nucleotide sequence ID" value="NZ_CP065957.1"/>
</dbReference>
<proteinExistence type="predicted"/>
<dbReference type="Pfam" id="PF02597">
    <property type="entry name" value="ThiS"/>
    <property type="match status" value="1"/>
</dbReference>
<dbReference type="Gene3D" id="3.10.20.30">
    <property type="match status" value="1"/>
</dbReference>
<dbReference type="Proteomes" id="UP000297713">
    <property type="component" value="Unassembled WGS sequence"/>
</dbReference>
<dbReference type="InterPro" id="IPR012675">
    <property type="entry name" value="Beta-grasp_dom_sf"/>
</dbReference>
<dbReference type="InterPro" id="IPR003749">
    <property type="entry name" value="ThiS/MoaD-like"/>
</dbReference>
<organism evidence="1 2">
    <name type="scientific">Methylacidiphilum caldifontis</name>
    <dbReference type="NCBI Taxonomy" id="2795386"/>
    <lineage>
        <taxon>Bacteria</taxon>
        <taxon>Pseudomonadati</taxon>
        <taxon>Verrucomicrobiota</taxon>
        <taxon>Methylacidiphilae</taxon>
        <taxon>Methylacidiphilales</taxon>
        <taxon>Methylacidiphilaceae</taxon>
        <taxon>Methylacidiphilum (ex Ratnadevi et al. 2023)</taxon>
    </lineage>
</organism>
<dbReference type="PANTHER" id="PTHR38031:SF1">
    <property type="entry name" value="SULFUR CARRIER PROTEIN CYSO"/>
    <property type="match status" value="1"/>
</dbReference>
<dbReference type="SUPFAM" id="SSF54285">
    <property type="entry name" value="MoaD/ThiS"/>
    <property type="match status" value="1"/>
</dbReference>
<evidence type="ECO:0000313" key="1">
    <source>
        <dbReference type="EMBL" id="TFE65912.1"/>
    </source>
</evidence>
<name>A0A4Y8P6V6_9BACT</name>
<keyword evidence="2" id="KW-1185">Reference proteome</keyword>
<evidence type="ECO:0000313" key="2">
    <source>
        <dbReference type="Proteomes" id="UP000297713"/>
    </source>
</evidence>
<gene>
    <name evidence="1" type="ORF">A7Q10_02835</name>
</gene>
<dbReference type="AlphaFoldDB" id="A0A4Y8P6V6"/>
<dbReference type="InterPro" id="IPR016155">
    <property type="entry name" value="Mopterin_synth/thiamin_S_b"/>
</dbReference>
<reference evidence="1 2" key="1">
    <citation type="submission" date="2016-05" db="EMBL/GenBank/DDBJ databases">
        <title>Diversity and Homogeneity among Thermoacidophilic Verrucomicrobia Methanotrophs Linked with Geographical Origin.</title>
        <authorList>
            <person name="Erikstad H.-A."/>
            <person name="Smestad N.B."/>
            <person name="Ceballos R.M."/>
            <person name="Birkeland N.-K."/>
        </authorList>
    </citation>
    <scope>NUCLEOTIDE SEQUENCE [LARGE SCALE GENOMIC DNA]</scope>
    <source>
        <strain evidence="1 2">Phi</strain>
    </source>
</reference>
<dbReference type="PANTHER" id="PTHR38031">
    <property type="entry name" value="SULFUR CARRIER PROTEIN SLR0821-RELATED"/>
    <property type="match status" value="1"/>
</dbReference>
<protein>
    <submittedName>
        <fullName evidence="1">Molybdopterin synthase sulfur carrier subunit</fullName>
    </submittedName>
</protein>
<sequence>MNTTINEIAVRIPTPLRGLTQNQEVVHVSATTIRELLSNLEAQFPGILNRICDEKGEIRRFVNIYLNGEDIRFLNGQDTLLHRSDEVSIVPAIAGG</sequence>
<dbReference type="EMBL" id="LXQC01000198">
    <property type="protein sequence ID" value="TFE65912.1"/>
    <property type="molecule type" value="Genomic_DNA"/>
</dbReference>
<comment type="caution">
    <text evidence="1">The sequence shown here is derived from an EMBL/GenBank/DDBJ whole genome shotgun (WGS) entry which is preliminary data.</text>
</comment>
<dbReference type="OrthoDB" id="9156098at2"/>